<evidence type="ECO:0000256" key="4">
    <source>
        <dbReference type="HAMAP-Rule" id="MF_00688"/>
    </source>
</evidence>
<evidence type="ECO:0000256" key="3">
    <source>
        <dbReference type="ARBA" id="ARBA00023315"/>
    </source>
</evidence>
<evidence type="ECO:0000313" key="6">
    <source>
        <dbReference type="Proteomes" id="UP000199344"/>
    </source>
</evidence>
<sequence length="204" mass="22295">MLWGYANGTFPMAVSASDPALHWFDPAERGILPVGGVHMSRSMRRALRQSGWSATLNRDFAGVIAGCAAREETWINDTLFALYLELHEMGHAHSLEMRDEGGALIGGVFGLTLGGAFFGESMFSARRNASKAALLWLSAHLDGCGFTLFDTQYPTDHLQSMGGQTMPRHAYRRALARAIRLEVAIDSRPLPDRQAVLQASTQTS</sequence>
<comment type="subcellular location">
    <subcellularLocation>
        <location evidence="4">Cytoplasm</location>
    </subcellularLocation>
</comment>
<dbReference type="PANTHER" id="PTHR30098:SF2">
    <property type="entry name" value="LEUCYL_PHENYLALANYL-TRNA--PROTEIN TRANSFERASE"/>
    <property type="match status" value="1"/>
</dbReference>
<organism evidence="5 6">
    <name type="scientific">Paracoccus isoporae</name>
    <dbReference type="NCBI Taxonomy" id="591205"/>
    <lineage>
        <taxon>Bacteria</taxon>
        <taxon>Pseudomonadati</taxon>
        <taxon>Pseudomonadota</taxon>
        <taxon>Alphaproteobacteria</taxon>
        <taxon>Rhodobacterales</taxon>
        <taxon>Paracoccaceae</taxon>
        <taxon>Paracoccus</taxon>
    </lineage>
</organism>
<dbReference type="GO" id="GO:0005737">
    <property type="term" value="C:cytoplasm"/>
    <property type="evidence" value="ECO:0007669"/>
    <property type="project" value="UniProtKB-SubCell"/>
</dbReference>
<dbReference type="RefSeq" id="WP_218132498.1">
    <property type="nucleotide sequence ID" value="NZ_FNAH01000001.1"/>
</dbReference>
<dbReference type="InterPro" id="IPR042203">
    <property type="entry name" value="Leu/Phe-tRNA_Trfase_C"/>
</dbReference>
<dbReference type="EC" id="2.3.2.6" evidence="4"/>
<reference evidence="5 6" key="1">
    <citation type="submission" date="2016-10" db="EMBL/GenBank/DDBJ databases">
        <authorList>
            <person name="de Groot N.N."/>
        </authorList>
    </citation>
    <scope>NUCLEOTIDE SEQUENCE [LARGE SCALE GENOMIC DNA]</scope>
    <source>
        <strain evidence="5 6">DSM 22220</strain>
    </source>
</reference>
<comment type="similarity">
    <text evidence="4">Belongs to the L/F-transferase family.</text>
</comment>
<comment type="function">
    <text evidence="4">Functions in the N-end rule pathway of protein degradation where it conjugates Leu, Phe and, less efficiently, Met from aminoacyl-tRNAs to the N-termini of proteins containing an N-terminal arginine or lysine.</text>
</comment>
<dbReference type="GO" id="GO:0030163">
    <property type="term" value="P:protein catabolic process"/>
    <property type="evidence" value="ECO:0007669"/>
    <property type="project" value="UniProtKB-UniRule"/>
</dbReference>
<dbReference type="NCBIfam" id="TIGR00667">
    <property type="entry name" value="aat"/>
    <property type="match status" value="1"/>
</dbReference>
<name>A0A1G6SYA6_9RHOB</name>
<evidence type="ECO:0000313" key="5">
    <source>
        <dbReference type="EMBL" id="SDD21075.1"/>
    </source>
</evidence>
<keyword evidence="2 4" id="KW-0808">Transferase</keyword>
<dbReference type="PANTHER" id="PTHR30098">
    <property type="entry name" value="LEUCYL/PHENYLALANYL-TRNA--PROTEIN TRANSFERASE"/>
    <property type="match status" value="1"/>
</dbReference>
<comment type="catalytic activity">
    <reaction evidence="4">
        <text>N-terminal L-arginyl-[protein] + L-leucyl-tRNA(Leu) = N-terminal L-leucyl-L-arginyl-[protein] + tRNA(Leu) + H(+)</text>
        <dbReference type="Rhea" id="RHEA:50416"/>
        <dbReference type="Rhea" id="RHEA-COMP:9613"/>
        <dbReference type="Rhea" id="RHEA-COMP:9622"/>
        <dbReference type="Rhea" id="RHEA-COMP:12672"/>
        <dbReference type="Rhea" id="RHEA-COMP:12673"/>
        <dbReference type="ChEBI" id="CHEBI:15378"/>
        <dbReference type="ChEBI" id="CHEBI:64719"/>
        <dbReference type="ChEBI" id="CHEBI:78442"/>
        <dbReference type="ChEBI" id="CHEBI:78494"/>
        <dbReference type="ChEBI" id="CHEBI:133044"/>
        <dbReference type="EC" id="2.3.2.6"/>
    </reaction>
</comment>
<keyword evidence="3 4" id="KW-0012">Acyltransferase</keyword>
<dbReference type="Gene3D" id="3.40.630.70">
    <property type="entry name" value="Leucyl/phenylalanyl-tRNA-protein transferase, C-terminal domain"/>
    <property type="match status" value="1"/>
</dbReference>
<comment type="catalytic activity">
    <reaction evidence="4">
        <text>L-phenylalanyl-tRNA(Phe) + an N-terminal L-alpha-aminoacyl-[protein] = an N-terminal L-phenylalanyl-L-alpha-aminoacyl-[protein] + tRNA(Phe)</text>
        <dbReference type="Rhea" id="RHEA:43632"/>
        <dbReference type="Rhea" id="RHEA-COMP:9668"/>
        <dbReference type="Rhea" id="RHEA-COMP:9699"/>
        <dbReference type="Rhea" id="RHEA-COMP:10636"/>
        <dbReference type="Rhea" id="RHEA-COMP:10637"/>
        <dbReference type="ChEBI" id="CHEBI:78442"/>
        <dbReference type="ChEBI" id="CHEBI:78531"/>
        <dbReference type="ChEBI" id="CHEBI:78597"/>
        <dbReference type="ChEBI" id="CHEBI:83561"/>
        <dbReference type="EC" id="2.3.2.6"/>
    </reaction>
</comment>
<evidence type="ECO:0000256" key="2">
    <source>
        <dbReference type="ARBA" id="ARBA00022679"/>
    </source>
</evidence>
<dbReference type="STRING" id="591205.SAMN05421538_101111"/>
<accession>A0A1G6SYA6</accession>
<dbReference type="SUPFAM" id="SSF55729">
    <property type="entry name" value="Acyl-CoA N-acyltransferases (Nat)"/>
    <property type="match status" value="1"/>
</dbReference>
<evidence type="ECO:0000256" key="1">
    <source>
        <dbReference type="ARBA" id="ARBA00022490"/>
    </source>
</evidence>
<dbReference type="InterPro" id="IPR016181">
    <property type="entry name" value="Acyl_CoA_acyltransferase"/>
</dbReference>
<dbReference type="GO" id="GO:0008914">
    <property type="term" value="F:leucyl-tRNA--protein transferase activity"/>
    <property type="evidence" value="ECO:0007669"/>
    <property type="project" value="UniProtKB-UniRule"/>
</dbReference>
<dbReference type="HAMAP" id="MF_00688">
    <property type="entry name" value="Leu_Phe_trans"/>
    <property type="match status" value="1"/>
</dbReference>
<protein>
    <recommendedName>
        <fullName evidence="4">Leucyl/phenylalanyl-tRNA--protein transferase</fullName>
        <ecNumber evidence="4">2.3.2.6</ecNumber>
    </recommendedName>
    <alternativeName>
        <fullName evidence="4">L/F-transferase</fullName>
    </alternativeName>
    <alternativeName>
        <fullName evidence="4">Leucyltransferase</fullName>
    </alternativeName>
    <alternativeName>
        <fullName evidence="4">Phenyalanyltransferase</fullName>
    </alternativeName>
</protein>
<proteinExistence type="inferred from homology"/>
<keyword evidence="1 4" id="KW-0963">Cytoplasm</keyword>
<comment type="catalytic activity">
    <reaction evidence="4">
        <text>N-terminal L-lysyl-[protein] + L-leucyl-tRNA(Leu) = N-terminal L-leucyl-L-lysyl-[protein] + tRNA(Leu) + H(+)</text>
        <dbReference type="Rhea" id="RHEA:12340"/>
        <dbReference type="Rhea" id="RHEA-COMP:9613"/>
        <dbReference type="Rhea" id="RHEA-COMP:9622"/>
        <dbReference type="Rhea" id="RHEA-COMP:12670"/>
        <dbReference type="Rhea" id="RHEA-COMP:12671"/>
        <dbReference type="ChEBI" id="CHEBI:15378"/>
        <dbReference type="ChEBI" id="CHEBI:65249"/>
        <dbReference type="ChEBI" id="CHEBI:78442"/>
        <dbReference type="ChEBI" id="CHEBI:78494"/>
        <dbReference type="ChEBI" id="CHEBI:133043"/>
        <dbReference type="EC" id="2.3.2.6"/>
    </reaction>
</comment>
<dbReference type="Pfam" id="PF03588">
    <property type="entry name" value="Leu_Phe_trans"/>
    <property type="match status" value="1"/>
</dbReference>
<gene>
    <name evidence="4" type="primary">aat</name>
    <name evidence="5" type="ORF">SAMN05421538_101111</name>
</gene>
<dbReference type="EMBL" id="FNAH01000001">
    <property type="protein sequence ID" value="SDD21075.1"/>
    <property type="molecule type" value="Genomic_DNA"/>
</dbReference>
<keyword evidence="6" id="KW-1185">Reference proteome</keyword>
<dbReference type="InterPro" id="IPR004616">
    <property type="entry name" value="Leu/Phe-tRNA_Trfase"/>
</dbReference>
<dbReference type="AlphaFoldDB" id="A0A1G6SYA6"/>
<dbReference type="Proteomes" id="UP000199344">
    <property type="component" value="Unassembled WGS sequence"/>
</dbReference>